<keyword evidence="6" id="KW-1185">Reference proteome</keyword>
<keyword evidence="3" id="KW-0269">Exonuclease</keyword>
<dbReference type="EMBL" id="VIVR01000001">
    <property type="protein sequence ID" value="TWE16980.1"/>
    <property type="molecule type" value="Genomic_DNA"/>
</dbReference>
<dbReference type="OrthoDB" id="190275at2"/>
<evidence type="ECO:0000313" key="5">
    <source>
        <dbReference type="EMBL" id="TWE16980.1"/>
    </source>
</evidence>
<dbReference type="SMART" id="SM00479">
    <property type="entry name" value="EXOIII"/>
    <property type="match status" value="1"/>
</dbReference>
<evidence type="ECO:0000259" key="4">
    <source>
        <dbReference type="SMART" id="SM00479"/>
    </source>
</evidence>
<keyword evidence="2" id="KW-0378">Hydrolase</keyword>
<protein>
    <submittedName>
        <fullName evidence="5">DNA polymerase-3 subunit epsilon/exodeoxyribonuclease X</fullName>
    </submittedName>
</protein>
<evidence type="ECO:0000256" key="3">
    <source>
        <dbReference type="ARBA" id="ARBA00022839"/>
    </source>
</evidence>
<dbReference type="CDD" id="cd06127">
    <property type="entry name" value="DEDDh"/>
    <property type="match status" value="1"/>
</dbReference>
<dbReference type="Pfam" id="PF00929">
    <property type="entry name" value="RNase_T"/>
    <property type="match status" value="1"/>
</dbReference>
<dbReference type="GO" id="GO:0003676">
    <property type="term" value="F:nucleic acid binding"/>
    <property type="evidence" value="ECO:0007669"/>
    <property type="project" value="InterPro"/>
</dbReference>
<dbReference type="Proteomes" id="UP000318416">
    <property type="component" value="Unassembled WGS sequence"/>
</dbReference>
<comment type="caution">
    <text evidence="5">The sequence shown here is derived from an EMBL/GenBank/DDBJ whole genome shotgun (WGS) entry which is preliminary data.</text>
</comment>
<reference evidence="5 6" key="1">
    <citation type="submission" date="2019-06" db="EMBL/GenBank/DDBJ databases">
        <title>Sequencing the genomes of 1000 actinobacteria strains.</title>
        <authorList>
            <person name="Klenk H.-P."/>
        </authorList>
    </citation>
    <scope>NUCLEOTIDE SEQUENCE [LARGE SCALE GENOMIC DNA]</scope>
    <source>
        <strain evidence="5 6">DSM 41649</strain>
    </source>
</reference>
<gene>
    <name evidence="5" type="ORF">FB465_1975</name>
</gene>
<name>A0A561EMZ9_9ACTN</name>
<feature type="domain" description="Exonuclease" evidence="4">
    <location>
        <begin position="8"/>
        <end position="174"/>
    </location>
</feature>
<accession>A0A561EMZ9</accession>
<dbReference type="Gene3D" id="3.30.420.10">
    <property type="entry name" value="Ribonuclease H-like superfamily/Ribonuclease H"/>
    <property type="match status" value="1"/>
</dbReference>
<organism evidence="5 6">
    <name type="scientific">Kitasatospora atroaurantiaca</name>
    <dbReference type="NCBI Taxonomy" id="285545"/>
    <lineage>
        <taxon>Bacteria</taxon>
        <taxon>Bacillati</taxon>
        <taxon>Actinomycetota</taxon>
        <taxon>Actinomycetes</taxon>
        <taxon>Kitasatosporales</taxon>
        <taxon>Streptomycetaceae</taxon>
        <taxon>Kitasatospora</taxon>
    </lineage>
</organism>
<dbReference type="SUPFAM" id="SSF53098">
    <property type="entry name" value="Ribonuclease H-like"/>
    <property type="match status" value="1"/>
</dbReference>
<dbReference type="PANTHER" id="PTHR30231:SF4">
    <property type="entry name" value="PROTEIN NEN2"/>
    <property type="match status" value="1"/>
</dbReference>
<dbReference type="InterPro" id="IPR036397">
    <property type="entry name" value="RNaseH_sf"/>
</dbReference>
<dbReference type="GO" id="GO:0008408">
    <property type="term" value="F:3'-5' exonuclease activity"/>
    <property type="evidence" value="ECO:0007669"/>
    <property type="project" value="TreeGrafter"/>
</dbReference>
<dbReference type="InterPro" id="IPR012337">
    <property type="entry name" value="RNaseH-like_sf"/>
</dbReference>
<sequence>MNLSTWPRLLVVDVEGNGANPPDLVEIAVVPIDGGLVRPEQIRATLVRPPQPITRFATGVHHLTNQDVANAPTWDGIAASVQADLDGVWIAAHNASVEYSVLTRHLPTWQPAGVIDTLRLARAALSDAPGYGLDALLLHTGLDVSTVQGKRHRAAYDAHVTALLLMTLADHYATWDDLIQVAVPPKMPGAPAAPAPDHEEQTLW</sequence>
<dbReference type="InterPro" id="IPR013520">
    <property type="entry name" value="Ribonucl_H"/>
</dbReference>
<dbReference type="RefSeq" id="WP_145789476.1">
    <property type="nucleotide sequence ID" value="NZ_BAAABR010000054.1"/>
</dbReference>
<keyword evidence="1" id="KW-0540">Nuclease</keyword>
<evidence type="ECO:0000256" key="1">
    <source>
        <dbReference type="ARBA" id="ARBA00022722"/>
    </source>
</evidence>
<evidence type="ECO:0000256" key="2">
    <source>
        <dbReference type="ARBA" id="ARBA00022801"/>
    </source>
</evidence>
<dbReference type="PANTHER" id="PTHR30231">
    <property type="entry name" value="DNA POLYMERASE III SUBUNIT EPSILON"/>
    <property type="match status" value="1"/>
</dbReference>
<dbReference type="AlphaFoldDB" id="A0A561EMZ9"/>
<evidence type="ECO:0000313" key="6">
    <source>
        <dbReference type="Proteomes" id="UP000318416"/>
    </source>
</evidence>
<proteinExistence type="predicted"/>